<accession>A0ABR2W1Z5</accession>
<sequence length="126" mass="14316">MHLSIFAVALMMLIQLVCSIPLSYYPNRAYLLARPRYVWARCARYHGYCLTQVTSGAPSKPKLVPLLKQRFVTITKNHNNLNTAQAAKKKNLGVKYQDGPSVELEGEQTGFKQHEYKGRSSYPIPM</sequence>
<evidence type="ECO:0000256" key="1">
    <source>
        <dbReference type="SAM" id="SignalP"/>
    </source>
</evidence>
<name>A0ABR2W1Z5_9FUNG</name>
<evidence type="ECO:0000313" key="3">
    <source>
        <dbReference type="Proteomes" id="UP001479436"/>
    </source>
</evidence>
<organism evidence="2 3">
    <name type="scientific">Basidiobolus ranarum</name>
    <dbReference type="NCBI Taxonomy" id="34480"/>
    <lineage>
        <taxon>Eukaryota</taxon>
        <taxon>Fungi</taxon>
        <taxon>Fungi incertae sedis</taxon>
        <taxon>Zoopagomycota</taxon>
        <taxon>Entomophthoromycotina</taxon>
        <taxon>Basidiobolomycetes</taxon>
        <taxon>Basidiobolales</taxon>
        <taxon>Basidiobolaceae</taxon>
        <taxon>Basidiobolus</taxon>
    </lineage>
</organism>
<reference evidence="2 3" key="1">
    <citation type="submission" date="2023-04" db="EMBL/GenBank/DDBJ databases">
        <title>Genome of Basidiobolus ranarum AG-B5.</title>
        <authorList>
            <person name="Stajich J.E."/>
            <person name="Carter-House D."/>
            <person name="Gryganskyi A."/>
        </authorList>
    </citation>
    <scope>NUCLEOTIDE SEQUENCE [LARGE SCALE GENOMIC DNA]</scope>
    <source>
        <strain evidence="2 3">AG-B5</strain>
    </source>
</reference>
<protein>
    <recommendedName>
        <fullName evidence="4">Secreted protein</fullName>
    </recommendedName>
</protein>
<dbReference type="Proteomes" id="UP001479436">
    <property type="component" value="Unassembled WGS sequence"/>
</dbReference>
<keyword evidence="3" id="KW-1185">Reference proteome</keyword>
<feature type="chain" id="PRO_5047247164" description="Secreted protein" evidence="1">
    <location>
        <begin position="20"/>
        <end position="126"/>
    </location>
</feature>
<gene>
    <name evidence="2" type="ORF">K7432_006215</name>
</gene>
<comment type="caution">
    <text evidence="2">The sequence shown here is derived from an EMBL/GenBank/DDBJ whole genome shotgun (WGS) entry which is preliminary data.</text>
</comment>
<keyword evidence="1" id="KW-0732">Signal</keyword>
<evidence type="ECO:0008006" key="4">
    <source>
        <dbReference type="Google" id="ProtNLM"/>
    </source>
</evidence>
<dbReference type="EMBL" id="JASJQH010007143">
    <property type="protein sequence ID" value="KAK9717433.1"/>
    <property type="molecule type" value="Genomic_DNA"/>
</dbReference>
<evidence type="ECO:0000313" key="2">
    <source>
        <dbReference type="EMBL" id="KAK9717433.1"/>
    </source>
</evidence>
<proteinExistence type="predicted"/>
<feature type="signal peptide" evidence="1">
    <location>
        <begin position="1"/>
        <end position="19"/>
    </location>
</feature>